<dbReference type="AlphaFoldDB" id="A0A8S1QRK1"/>
<keyword evidence="2" id="KW-1185">Reference proteome</keyword>
<gene>
    <name evidence="1" type="ORF">PSON_ATCC_30995.1.T1140042</name>
</gene>
<evidence type="ECO:0000313" key="1">
    <source>
        <dbReference type="EMBL" id="CAD8117505.1"/>
    </source>
</evidence>
<sequence>MKNEIQQSKNQSFMQNKERNKVKMIIQQGFLVVRYQFIELLIRIANLKYKRMGMLKMLMKLQYSYGISFM</sequence>
<organism evidence="1 2">
    <name type="scientific">Paramecium sonneborni</name>
    <dbReference type="NCBI Taxonomy" id="65129"/>
    <lineage>
        <taxon>Eukaryota</taxon>
        <taxon>Sar</taxon>
        <taxon>Alveolata</taxon>
        <taxon>Ciliophora</taxon>
        <taxon>Intramacronucleata</taxon>
        <taxon>Oligohymenophorea</taxon>
        <taxon>Peniculida</taxon>
        <taxon>Parameciidae</taxon>
        <taxon>Paramecium</taxon>
    </lineage>
</organism>
<reference evidence="1" key="1">
    <citation type="submission" date="2021-01" db="EMBL/GenBank/DDBJ databases">
        <authorList>
            <consortium name="Genoscope - CEA"/>
            <person name="William W."/>
        </authorList>
    </citation>
    <scope>NUCLEOTIDE SEQUENCE</scope>
</reference>
<protein>
    <submittedName>
        <fullName evidence="1">Uncharacterized protein</fullName>
    </submittedName>
</protein>
<proteinExistence type="predicted"/>
<name>A0A8S1QRK1_9CILI</name>
<dbReference type="Proteomes" id="UP000692954">
    <property type="component" value="Unassembled WGS sequence"/>
</dbReference>
<comment type="caution">
    <text evidence="1">The sequence shown here is derived from an EMBL/GenBank/DDBJ whole genome shotgun (WGS) entry which is preliminary data.</text>
</comment>
<evidence type="ECO:0000313" key="2">
    <source>
        <dbReference type="Proteomes" id="UP000692954"/>
    </source>
</evidence>
<dbReference type="EMBL" id="CAJJDN010000114">
    <property type="protein sequence ID" value="CAD8117505.1"/>
    <property type="molecule type" value="Genomic_DNA"/>
</dbReference>
<accession>A0A8S1QRK1</accession>